<sequence length="129" mass="14066">LEAGGAFANAPSDPYYPHFAIPKSLTPKDGWGSRDEIVLGKLQPNCFSSSDLTSYLRARGIKHVVLVGLTTIGSILGSVRASTNLNYHIICVEDGIINDEPEVYNFLMKQVLPKFVDVMKSDQILALGE</sequence>
<comment type="similarity">
    <text evidence="1">Belongs to the isochorismatase family.</text>
</comment>
<dbReference type="InterPro" id="IPR050272">
    <property type="entry name" value="Isochorismatase-like_hydrls"/>
</dbReference>
<dbReference type="InterPro" id="IPR036380">
    <property type="entry name" value="Isochorismatase-like_sf"/>
</dbReference>
<gene>
    <name evidence="4" type="ORF">B0T10DRAFT_373437</name>
</gene>
<feature type="domain" description="Isochorismatase-like" evidence="3">
    <location>
        <begin position="29"/>
        <end position="123"/>
    </location>
</feature>
<evidence type="ECO:0000256" key="1">
    <source>
        <dbReference type="ARBA" id="ARBA00006336"/>
    </source>
</evidence>
<comment type="caution">
    <text evidence="4">The sequence shown here is derived from an EMBL/GenBank/DDBJ whole genome shotgun (WGS) entry which is preliminary data.</text>
</comment>
<name>A0A9P9AJ72_9HYPO</name>
<dbReference type="EMBL" id="JAGPYM010000033">
    <property type="protein sequence ID" value="KAH6876750.1"/>
    <property type="molecule type" value="Genomic_DNA"/>
</dbReference>
<dbReference type="AlphaFoldDB" id="A0A9P9AJ72"/>
<dbReference type="Gene3D" id="3.40.50.850">
    <property type="entry name" value="Isochorismatase-like"/>
    <property type="match status" value="1"/>
</dbReference>
<dbReference type="Proteomes" id="UP000777438">
    <property type="component" value="Unassembled WGS sequence"/>
</dbReference>
<evidence type="ECO:0000313" key="5">
    <source>
        <dbReference type="Proteomes" id="UP000777438"/>
    </source>
</evidence>
<reference evidence="4 5" key="1">
    <citation type="journal article" date="2021" name="Nat. Commun.">
        <title>Genetic determinants of endophytism in the Arabidopsis root mycobiome.</title>
        <authorList>
            <person name="Mesny F."/>
            <person name="Miyauchi S."/>
            <person name="Thiergart T."/>
            <person name="Pickel B."/>
            <person name="Atanasova L."/>
            <person name="Karlsson M."/>
            <person name="Huettel B."/>
            <person name="Barry K.W."/>
            <person name="Haridas S."/>
            <person name="Chen C."/>
            <person name="Bauer D."/>
            <person name="Andreopoulos W."/>
            <person name="Pangilinan J."/>
            <person name="LaButti K."/>
            <person name="Riley R."/>
            <person name="Lipzen A."/>
            <person name="Clum A."/>
            <person name="Drula E."/>
            <person name="Henrissat B."/>
            <person name="Kohler A."/>
            <person name="Grigoriev I.V."/>
            <person name="Martin F.M."/>
            <person name="Hacquard S."/>
        </authorList>
    </citation>
    <scope>NUCLEOTIDE SEQUENCE [LARGE SCALE GENOMIC DNA]</scope>
    <source>
        <strain evidence="4 5">MPI-CAGE-CH-0241</strain>
    </source>
</reference>
<proteinExistence type="inferred from homology"/>
<dbReference type="InterPro" id="IPR000868">
    <property type="entry name" value="Isochorismatase-like_dom"/>
</dbReference>
<feature type="non-terminal residue" evidence="4">
    <location>
        <position position="1"/>
    </location>
</feature>
<keyword evidence="2" id="KW-0378">Hydrolase</keyword>
<organism evidence="4 5">
    <name type="scientific">Thelonectria olida</name>
    <dbReference type="NCBI Taxonomy" id="1576542"/>
    <lineage>
        <taxon>Eukaryota</taxon>
        <taxon>Fungi</taxon>
        <taxon>Dikarya</taxon>
        <taxon>Ascomycota</taxon>
        <taxon>Pezizomycotina</taxon>
        <taxon>Sordariomycetes</taxon>
        <taxon>Hypocreomycetidae</taxon>
        <taxon>Hypocreales</taxon>
        <taxon>Nectriaceae</taxon>
        <taxon>Thelonectria</taxon>
    </lineage>
</organism>
<feature type="non-terminal residue" evidence="4">
    <location>
        <position position="129"/>
    </location>
</feature>
<dbReference type="GO" id="GO:0016787">
    <property type="term" value="F:hydrolase activity"/>
    <property type="evidence" value="ECO:0007669"/>
    <property type="project" value="UniProtKB-KW"/>
</dbReference>
<evidence type="ECO:0000259" key="3">
    <source>
        <dbReference type="Pfam" id="PF00857"/>
    </source>
</evidence>
<keyword evidence="5" id="KW-1185">Reference proteome</keyword>
<dbReference type="PANTHER" id="PTHR43540">
    <property type="entry name" value="PEROXYUREIDOACRYLATE/UREIDOACRYLATE AMIDOHYDROLASE-RELATED"/>
    <property type="match status" value="1"/>
</dbReference>
<dbReference type="OrthoDB" id="1739143at2759"/>
<dbReference type="SUPFAM" id="SSF52499">
    <property type="entry name" value="Isochorismatase-like hydrolases"/>
    <property type="match status" value="1"/>
</dbReference>
<protein>
    <submittedName>
        <fullName evidence="4">Isochorismatase-like protein</fullName>
    </submittedName>
</protein>
<dbReference type="Pfam" id="PF00857">
    <property type="entry name" value="Isochorismatase"/>
    <property type="match status" value="1"/>
</dbReference>
<evidence type="ECO:0000313" key="4">
    <source>
        <dbReference type="EMBL" id="KAH6876750.1"/>
    </source>
</evidence>
<evidence type="ECO:0000256" key="2">
    <source>
        <dbReference type="ARBA" id="ARBA00022801"/>
    </source>
</evidence>
<accession>A0A9P9AJ72</accession>